<dbReference type="InterPro" id="IPR023828">
    <property type="entry name" value="Peptidase_S8_Ser-AS"/>
</dbReference>
<dbReference type="SUPFAM" id="SSF52743">
    <property type="entry name" value="Subtilisin-like"/>
    <property type="match status" value="1"/>
</dbReference>
<dbReference type="EMBL" id="DSBX01000328">
    <property type="protein sequence ID" value="HDR00313.1"/>
    <property type="molecule type" value="Genomic_DNA"/>
</dbReference>
<dbReference type="AlphaFoldDB" id="A0A7V0XFM5"/>
<reference evidence="9" key="1">
    <citation type="journal article" date="2020" name="mSystems">
        <title>Genome- and Community-Level Interaction Insights into Carbon Utilization and Element Cycling Functions of Hydrothermarchaeota in Hydrothermal Sediment.</title>
        <authorList>
            <person name="Zhou Z."/>
            <person name="Liu Y."/>
            <person name="Xu W."/>
            <person name="Pan J."/>
            <person name="Luo Z.H."/>
            <person name="Li M."/>
        </authorList>
    </citation>
    <scope>NUCLEOTIDE SEQUENCE [LARGE SCALE GENOMIC DNA]</scope>
    <source>
        <strain evidence="9">SpSt-1182</strain>
    </source>
</reference>
<dbReference type="PROSITE" id="PS00138">
    <property type="entry name" value="SUBTILASE_SER"/>
    <property type="match status" value="1"/>
</dbReference>
<dbReference type="InterPro" id="IPR015500">
    <property type="entry name" value="Peptidase_S8_subtilisin-rel"/>
</dbReference>
<evidence type="ECO:0000256" key="7">
    <source>
        <dbReference type="SAM" id="MobiDB-lite"/>
    </source>
</evidence>
<gene>
    <name evidence="9" type="ORF">ENN51_08545</name>
</gene>
<dbReference type="PANTHER" id="PTHR43806">
    <property type="entry name" value="PEPTIDASE S8"/>
    <property type="match status" value="1"/>
</dbReference>
<organism evidence="9">
    <name type="scientific">candidate division WOR-3 bacterium</name>
    <dbReference type="NCBI Taxonomy" id="2052148"/>
    <lineage>
        <taxon>Bacteria</taxon>
        <taxon>Bacteria division WOR-3</taxon>
    </lineage>
</organism>
<proteinExistence type="inferred from homology"/>
<feature type="region of interest" description="Disordered" evidence="7">
    <location>
        <begin position="454"/>
        <end position="478"/>
    </location>
</feature>
<evidence type="ECO:0000256" key="5">
    <source>
        <dbReference type="PIRSR" id="PIRSR615500-1"/>
    </source>
</evidence>
<dbReference type="Pfam" id="PF00082">
    <property type="entry name" value="Peptidase_S8"/>
    <property type="match status" value="2"/>
</dbReference>
<feature type="region of interest" description="Disordered" evidence="7">
    <location>
        <begin position="122"/>
        <end position="153"/>
    </location>
</feature>
<feature type="compositionally biased region" description="Basic and acidic residues" evidence="7">
    <location>
        <begin position="461"/>
        <end position="475"/>
    </location>
</feature>
<dbReference type="InterPro" id="IPR036852">
    <property type="entry name" value="Peptidase_S8/S53_dom_sf"/>
</dbReference>
<feature type="non-terminal residue" evidence="9">
    <location>
        <position position="564"/>
    </location>
</feature>
<dbReference type="PANTHER" id="PTHR43806:SF11">
    <property type="entry name" value="CEREVISIN-RELATED"/>
    <property type="match status" value="1"/>
</dbReference>
<evidence type="ECO:0000313" key="9">
    <source>
        <dbReference type="EMBL" id="HDR00313.1"/>
    </source>
</evidence>
<comment type="similarity">
    <text evidence="1 6">Belongs to the peptidase S8 family.</text>
</comment>
<keyword evidence="2 6" id="KW-0645">Protease</keyword>
<evidence type="ECO:0000256" key="4">
    <source>
        <dbReference type="ARBA" id="ARBA00022825"/>
    </source>
</evidence>
<comment type="caution">
    <text evidence="9">The sequence shown here is derived from an EMBL/GenBank/DDBJ whole genome shotgun (WGS) entry which is preliminary data.</text>
</comment>
<feature type="active site" description="Charge relay system" evidence="5 6">
    <location>
        <position position="512"/>
    </location>
</feature>
<sequence>GSRSGDTVTADILPESLAAVNALPEVIRITGSGYGSPMNDVATQESGVQEVWNTLGYEGADVMVGVEDSGVDWTHEDFKNPDGTTRFFAIWDHTDNGGPHPAGYDYGSLWTRADINAGVAREQDNNEGSGGHGTHVTGTAAGDGSATGNAQPAGRFKGVAHQAELLFVKTDWSEQSWADGCAWMYQTAEQQGKPLAINLSLGDISGPHDGSTAVEQFLNDLLGGPGRAMCIAAGNSGGQTIHAYSTLGASSGDYDDLDNTPVLAFWAYPSEGVGYGFSAIQIWYPAGSSIQWRPVWSEAGGLNVGDWMGAAGETKQYTIPSGELAGVKVEAAADVPYSDGRNLLNYGHVAVESPQGGPALNGWVFYVQLVGQGVPVHAWHIVRDQGALVPAQVFYNSSKTPPAKLIEPDDQYTVAYPGSADKPICVASYVTKVQWTDVNGVTQTQQGAVLGEISDFSSRGPRRDGTATTEQRKPDISAPGEAVISTLSSVLTQVPPSNIERDGVHQKMQGTSMSSPVVTGLAALMLSKNPNLTNEEIKQILRSTARDAGAAGWDPVFGAGRINA</sequence>
<name>A0A7V0XFM5_UNCW3</name>
<evidence type="ECO:0000256" key="6">
    <source>
        <dbReference type="PROSITE-ProRule" id="PRU01240"/>
    </source>
</evidence>
<feature type="domain" description="Peptidase S8/S53" evidence="8">
    <location>
        <begin position="409"/>
        <end position="560"/>
    </location>
</feature>
<dbReference type="PROSITE" id="PS00137">
    <property type="entry name" value="SUBTILASE_HIS"/>
    <property type="match status" value="1"/>
</dbReference>
<dbReference type="PROSITE" id="PS51892">
    <property type="entry name" value="SUBTILASE"/>
    <property type="match status" value="1"/>
</dbReference>
<feature type="compositionally biased region" description="Low complexity" evidence="7">
    <location>
        <begin position="134"/>
        <end position="150"/>
    </location>
</feature>
<dbReference type="GO" id="GO:0004252">
    <property type="term" value="F:serine-type endopeptidase activity"/>
    <property type="evidence" value="ECO:0007669"/>
    <property type="project" value="UniProtKB-UniRule"/>
</dbReference>
<dbReference type="InterPro" id="IPR050131">
    <property type="entry name" value="Peptidase_S8_subtilisin-like"/>
</dbReference>
<dbReference type="GO" id="GO:0006508">
    <property type="term" value="P:proteolysis"/>
    <property type="evidence" value="ECO:0007669"/>
    <property type="project" value="UniProtKB-KW"/>
</dbReference>
<evidence type="ECO:0000256" key="3">
    <source>
        <dbReference type="ARBA" id="ARBA00022801"/>
    </source>
</evidence>
<feature type="non-terminal residue" evidence="9">
    <location>
        <position position="1"/>
    </location>
</feature>
<dbReference type="Gene3D" id="3.40.50.200">
    <property type="entry name" value="Peptidase S8/S53 domain"/>
    <property type="match status" value="2"/>
</dbReference>
<feature type="domain" description="Peptidase S8/S53" evidence="8">
    <location>
        <begin position="59"/>
        <end position="242"/>
    </location>
</feature>
<accession>A0A7V0XFM5</accession>
<keyword evidence="4 6" id="KW-0720">Serine protease</keyword>
<feature type="active site" description="Charge relay system" evidence="5 6">
    <location>
        <position position="68"/>
    </location>
</feature>
<dbReference type="PRINTS" id="PR00723">
    <property type="entry name" value="SUBTILISIN"/>
</dbReference>
<protein>
    <recommendedName>
        <fullName evidence="8">Peptidase S8/S53 domain-containing protein</fullName>
    </recommendedName>
</protein>
<evidence type="ECO:0000256" key="1">
    <source>
        <dbReference type="ARBA" id="ARBA00011073"/>
    </source>
</evidence>
<evidence type="ECO:0000256" key="2">
    <source>
        <dbReference type="ARBA" id="ARBA00022670"/>
    </source>
</evidence>
<evidence type="ECO:0000259" key="8">
    <source>
        <dbReference type="Pfam" id="PF00082"/>
    </source>
</evidence>
<dbReference type="InterPro" id="IPR000209">
    <property type="entry name" value="Peptidase_S8/S53_dom"/>
</dbReference>
<dbReference type="Proteomes" id="UP000885672">
    <property type="component" value="Unassembled WGS sequence"/>
</dbReference>
<keyword evidence="3 6" id="KW-0378">Hydrolase</keyword>
<dbReference type="InterPro" id="IPR022398">
    <property type="entry name" value="Peptidase_S8_His-AS"/>
</dbReference>
<feature type="active site" description="Charge relay system" evidence="5 6">
    <location>
        <position position="132"/>
    </location>
</feature>